<dbReference type="SMART" id="SM00015">
    <property type="entry name" value="IQ"/>
    <property type="match status" value="7"/>
</dbReference>
<evidence type="ECO:0000313" key="7">
    <source>
        <dbReference type="Proteomes" id="UP000734854"/>
    </source>
</evidence>
<dbReference type="GO" id="GO:0005737">
    <property type="term" value="C:cytoplasm"/>
    <property type="evidence" value="ECO:0007669"/>
    <property type="project" value="UniProtKB-SubCell"/>
</dbReference>
<accession>A0A8J5GXR8</accession>
<dbReference type="GO" id="GO:0000922">
    <property type="term" value="C:spindle pole"/>
    <property type="evidence" value="ECO:0007669"/>
    <property type="project" value="TreeGrafter"/>
</dbReference>
<evidence type="ECO:0000256" key="2">
    <source>
        <dbReference type="ARBA" id="ARBA00022490"/>
    </source>
</evidence>
<dbReference type="PROSITE" id="PS50096">
    <property type="entry name" value="IQ"/>
    <property type="match status" value="4"/>
</dbReference>
<dbReference type="InterPro" id="IPR051185">
    <property type="entry name" value="ASPM"/>
</dbReference>
<dbReference type="InterPro" id="IPR000048">
    <property type="entry name" value="IQ_motif_EF-hand-BS"/>
</dbReference>
<reference evidence="6 7" key="1">
    <citation type="submission" date="2020-08" db="EMBL/GenBank/DDBJ databases">
        <title>Plant Genome Project.</title>
        <authorList>
            <person name="Zhang R.-G."/>
        </authorList>
    </citation>
    <scope>NUCLEOTIDE SEQUENCE [LARGE SCALE GENOMIC DNA]</scope>
    <source>
        <tissue evidence="6">Rhizome</tissue>
    </source>
</reference>
<comment type="caution">
    <text evidence="6">The sequence shown here is derived from an EMBL/GenBank/DDBJ whole genome shotgun (WGS) entry which is preliminary data.</text>
</comment>
<dbReference type="PANTHER" id="PTHR22706">
    <property type="entry name" value="ASSEMBLY FACTOR FOR SPINDLE MICROTUBULES"/>
    <property type="match status" value="1"/>
</dbReference>
<comment type="subcellular location">
    <subcellularLocation>
        <location evidence="1">Cytoplasm</location>
    </subcellularLocation>
</comment>
<dbReference type="GO" id="GO:0007051">
    <property type="term" value="P:spindle organization"/>
    <property type="evidence" value="ECO:0007669"/>
    <property type="project" value="TreeGrafter"/>
</dbReference>
<sequence length="613" mass="69919">MGAVVIRSSLEMMLDAIRQRDEQPKDLLLPALPLRPMSRGRLPTPRRLCVAHLKLGGSETGNLPNFVKLQGKRDEQKWKVVLRTDTFGSEMISNMSELEESRCVAFPGHVSCEVADTTKLLTVPSPTALVTDNTLDYSGKVLHGQDKVASLEDARNMNLQAILCVQKNYRAIRSQAHYQQLKKGAAILQSLVRGERTRQNFEVMMKKWKAAVIIQKHVKRWLTSNIYTGLRKDTITLQAVVRGERERHKFRVMIKRWSAAVIIQKHVKRWFTSNAYNGLRKDIVTLQAVVRGERARHNFEVMIKRWSAAIIIQKNVKQWLTSNAYTGLRKDIIILQAGKLFIVLNYLLEHSLSVGVSSDKSQLPSVIRGWLARKHFAVLKKQDESKFVHTLSEKREESKVIFVWHAYLLVTYCACLIQDTDGEHPWIYSSVVTELQCEMRKAAAALKEKEEGNVMFKKQLMEYEKIFSETTGHKQLTSTQTNLIIARKTSILEETLQHKLDVSKKDRFSESEDAGSVGAQTPGKLSAIPQKESESIHNAGLQHKKFDRGARVVDQGLLADMESWKEHQNPKPHLSSYKKELKMKIRKTKAALSKLINPDKKAFKRWCCIASPP</sequence>
<dbReference type="SUPFAM" id="SSF52540">
    <property type="entry name" value="P-loop containing nucleoside triphosphate hydrolases"/>
    <property type="match status" value="1"/>
</dbReference>
<dbReference type="AlphaFoldDB" id="A0A8J5GXR8"/>
<protein>
    <submittedName>
        <fullName evidence="6">Uncharacterized protein</fullName>
    </submittedName>
</protein>
<evidence type="ECO:0000313" key="6">
    <source>
        <dbReference type="EMBL" id="KAG6516939.1"/>
    </source>
</evidence>
<organism evidence="6 7">
    <name type="scientific">Zingiber officinale</name>
    <name type="common">Ginger</name>
    <name type="synonym">Amomum zingiber</name>
    <dbReference type="NCBI Taxonomy" id="94328"/>
    <lineage>
        <taxon>Eukaryota</taxon>
        <taxon>Viridiplantae</taxon>
        <taxon>Streptophyta</taxon>
        <taxon>Embryophyta</taxon>
        <taxon>Tracheophyta</taxon>
        <taxon>Spermatophyta</taxon>
        <taxon>Magnoliopsida</taxon>
        <taxon>Liliopsida</taxon>
        <taxon>Zingiberales</taxon>
        <taxon>Zingiberaceae</taxon>
        <taxon>Zingiber</taxon>
    </lineage>
</organism>
<evidence type="ECO:0000256" key="4">
    <source>
        <dbReference type="ARBA" id="ARBA00022860"/>
    </source>
</evidence>
<dbReference type="GO" id="GO:0005516">
    <property type="term" value="F:calmodulin binding"/>
    <property type="evidence" value="ECO:0007669"/>
    <property type="project" value="UniProtKB-KW"/>
</dbReference>
<dbReference type="Pfam" id="PF00612">
    <property type="entry name" value="IQ"/>
    <property type="match status" value="3"/>
</dbReference>
<keyword evidence="7" id="KW-1185">Reference proteome</keyword>
<keyword evidence="4" id="KW-0112">Calmodulin-binding</keyword>
<dbReference type="Proteomes" id="UP000734854">
    <property type="component" value="Unassembled WGS sequence"/>
</dbReference>
<proteinExistence type="predicted"/>
<gene>
    <name evidence="6" type="ORF">ZIOFF_020314</name>
</gene>
<evidence type="ECO:0000256" key="1">
    <source>
        <dbReference type="ARBA" id="ARBA00004496"/>
    </source>
</evidence>
<dbReference type="InterPro" id="IPR027417">
    <property type="entry name" value="P-loop_NTPase"/>
</dbReference>
<dbReference type="GO" id="GO:0051295">
    <property type="term" value="P:establishment of meiotic spindle localization"/>
    <property type="evidence" value="ECO:0007669"/>
    <property type="project" value="TreeGrafter"/>
</dbReference>
<keyword evidence="3" id="KW-0677">Repeat</keyword>
<dbReference type="Gene3D" id="1.20.5.190">
    <property type="match status" value="3"/>
</dbReference>
<evidence type="ECO:0000256" key="3">
    <source>
        <dbReference type="ARBA" id="ARBA00022737"/>
    </source>
</evidence>
<dbReference type="GO" id="GO:0000278">
    <property type="term" value="P:mitotic cell cycle"/>
    <property type="evidence" value="ECO:0007669"/>
    <property type="project" value="TreeGrafter"/>
</dbReference>
<dbReference type="EMBL" id="JACMSC010000006">
    <property type="protein sequence ID" value="KAG6516939.1"/>
    <property type="molecule type" value="Genomic_DNA"/>
</dbReference>
<keyword evidence="2" id="KW-0963">Cytoplasm</keyword>
<feature type="region of interest" description="Disordered" evidence="5">
    <location>
        <begin position="507"/>
        <end position="530"/>
    </location>
</feature>
<name>A0A8J5GXR8_ZINOF</name>
<dbReference type="PANTHER" id="PTHR22706:SF1">
    <property type="entry name" value="ASSEMBLY FACTOR FOR SPINDLE MICROTUBULES"/>
    <property type="match status" value="1"/>
</dbReference>
<evidence type="ECO:0000256" key="5">
    <source>
        <dbReference type="SAM" id="MobiDB-lite"/>
    </source>
</evidence>